<name>Q6BE92_LEGPN</name>
<feature type="domain" description="Methyltransferase type 11" evidence="1">
    <location>
        <begin position="62"/>
        <end position="158"/>
    </location>
</feature>
<protein>
    <recommendedName>
        <fullName evidence="1">Methyltransferase type 11 domain-containing protein</fullName>
    </recommendedName>
</protein>
<dbReference type="Pfam" id="PF08241">
    <property type="entry name" value="Methyltransf_11"/>
    <property type="match status" value="1"/>
</dbReference>
<organism evidence="2">
    <name type="scientific">Legionella pneumophila</name>
    <dbReference type="NCBI Taxonomy" id="446"/>
    <lineage>
        <taxon>Bacteria</taxon>
        <taxon>Pseudomonadati</taxon>
        <taxon>Pseudomonadota</taxon>
        <taxon>Gammaproteobacteria</taxon>
        <taxon>Legionellales</taxon>
        <taxon>Legionellaceae</taxon>
        <taxon>Legionella</taxon>
    </lineage>
</organism>
<dbReference type="InterPro" id="IPR029063">
    <property type="entry name" value="SAM-dependent_MTases_sf"/>
</dbReference>
<dbReference type="AlphaFoldDB" id="Q6BE92"/>
<dbReference type="InterPro" id="IPR013216">
    <property type="entry name" value="Methyltransf_11"/>
</dbReference>
<dbReference type="Gene3D" id="3.40.50.150">
    <property type="entry name" value="Vaccinia Virus protein VP39"/>
    <property type="match status" value="1"/>
</dbReference>
<reference evidence="2" key="1">
    <citation type="journal article" date="2005" name="Infect. Immun.">
        <title>Identification of a novel adhesion molecule involved in the virulence of Legionella pneumophila.</title>
        <authorList>
            <person name="Chang B."/>
            <person name="Kura F."/>
            <person name="Amemura-Maekawa J."/>
            <person name="Koizumi N."/>
            <person name="Watanabe H."/>
        </authorList>
    </citation>
    <scope>NUCLEOTIDE SEQUENCE</scope>
    <source>
        <strain evidence="2">80-045</strain>
    </source>
</reference>
<evidence type="ECO:0000259" key="1">
    <source>
        <dbReference type="Pfam" id="PF08241"/>
    </source>
</evidence>
<dbReference type="GO" id="GO:0008757">
    <property type="term" value="F:S-adenosylmethionine-dependent methyltransferase activity"/>
    <property type="evidence" value="ECO:0007669"/>
    <property type="project" value="InterPro"/>
</dbReference>
<proteinExistence type="predicted"/>
<sequence length="222" mass="25356">MVFVFRFVFLNGVLVMSLSSVKKVYNIYSSFYDVLFGSIFHQGRSLCTNKVNKNAGLNASVLELGVGTGLSLPFYRPDLNITGIDISEKMLEKAEKRIVKKKLTTHIDLKIMDAANLEFPDNHFDFVVAMYVASVVPDIDAFLKEISRVCKPSGEIIFVNHFASEKPILRFLEKKLSHIDNFVGFNSNFSIHSILNYKEFKLLETQKVNLFGYWKLLHCKIN</sequence>
<dbReference type="PANTHER" id="PTHR45036:SF1">
    <property type="entry name" value="METHYLTRANSFERASE LIKE 7A"/>
    <property type="match status" value="1"/>
</dbReference>
<dbReference type="CDD" id="cd02440">
    <property type="entry name" value="AdoMet_MTases"/>
    <property type="match status" value="1"/>
</dbReference>
<dbReference type="PANTHER" id="PTHR45036">
    <property type="entry name" value="METHYLTRANSFERASE LIKE 7B"/>
    <property type="match status" value="1"/>
</dbReference>
<dbReference type="NCBIfam" id="NF045882">
    <property type="entry name" value="PLipidMtase_Leg"/>
    <property type="match status" value="1"/>
</dbReference>
<dbReference type="InterPro" id="IPR052356">
    <property type="entry name" value="Thiol_S-MT"/>
</dbReference>
<dbReference type="EMBL" id="AB107985">
    <property type="protein sequence ID" value="BAD32737.1"/>
    <property type="molecule type" value="Genomic_DNA"/>
</dbReference>
<dbReference type="SUPFAM" id="SSF53335">
    <property type="entry name" value="S-adenosyl-L-methionine-dependent methyltransferases"/>
    <property type="match status" value="1"/>
</dbReference>
<accession>Q6BE92</accession>
<evidence type="ECO:0000313" key="2">
    <source>
        <dbReference type="EMBL" id="BAD32737.1"/>
    </source>
</evidence>